<dbReference type="HOGENOM" id="CLU_1053757_0_0_1"/>
<name>G0S9N8_CHATD</name>
<feature type="transmembrane region" description="Helical" evidence="1">
    <location>
        <begin position="230"/>
        <end position="251"/>
    </location>
</feature>
<dbReference type="eggNOG" id="KOG0255">
    <property type="taxonomic scope" value="Eukaryota"/>
</dbReference>
<dbReference type="GeneID" id="18258694"/>
<dbReference type="AlphaFoldDB" id="G0S9N8"/>
<evidence type="ECO:0000313" key="3">
    <source>
        <dbReference type="Proteomes" id="UP000008066"/>
    </source>
</evidence>
<dbReference type="Proteomes" id="UP000008066">
    <property type="component" value="Unassembled WGS sequence"/>
</dbReference>
<keyword evidence="1" id="KW-0812">Transmembrane</keyword>
<reference evidence="2 3" key="1">
    <citation type="journal article" date="2011" name="Cell">
        <title>Insight into structure and assembly of the nuclear pore complex by utilizing the genome of a eukaryotic thermophile.</title>
        <authorList>
            <person name="Amlacher S."/>
            <person name="Sarges P."/>
            <person name="Flemming D."/>
            <person name="van Noort V."/>
            <person name="Kunze R."/>
            <person name="Devos D.P."/>
            <person name="Arumugam M."/>
            <person name="Bork P."/>
            <person name="Hurt E."/>
        </authorList>
    </citation>
    <scope>NUCLEOTIDE SEQUENCE [LARGE SCALE GENOMIC DNA]</scope>
    <source>
        <strain evidence="3">DSM 1495 / CBS 144.50 / IMI 039719</strain>
    </source>
</reference>
<evidence type="ECO:0000256" key="1">
    <source>
        <dbReference type="SAM" id="Phobius"/>
    </source>
</evidence>
<keyword evidence="3" id="KW-1185">Reference proteome</keyword>
<accession>G0S9N8</accession>
<dbReference type="SUPFAM" id="SSF103473">
    <property type="entry name" value="MFS general substrate transporter"/>
    <property type="match status" value="1"/>
</dbReference>
<evidence type="ECO:0000313" key="2">
    <source>
        <dbReference type="EMBL" id="EGS20149.1"/>
    </source>
</evidence>
<dbReference type="EMBL" id="GL988043">
    <property type="protein sequence ID" value="EGS20149.1"/>
    <property type="molecule type" value="Genomic_DNA"/>
</dbReference>
<keyword evidence="1" id="KW-1133">Transmembrane helix</keyword>
<dbReference type="Gene3D" id="1.20.1250.20">
    <property type="entry name" value="MFS general substrate transporter like domains"/>
    <property type="match status" value="1"/>
</dbReference>
<dbReference type="KEGG" id="cthr:CTHT_0046560"/>
<organism evidence="3">
    <name type="scientific">Chaetomium thermophilum (strain DSM 1495 / CBS 144.50 / IMI 039719)</name>
    <name type="common">Thermochaetoides thermophila</name>
    <dbReference type="NCBI Taxonomy" id="759272"/>
    <lineage>
        <taxon>Eukaryota</taxon>
        <taxon>Fungi</taxon>
        <taxon>Dikarya</taxon>
        <taxon>Ascomycota</taxon>
        <taxon>Pezizomycotina</taxon>
        <taxon>Sordariomycetes</taxon>
        <taxon>Sordariomycetidae</taxon>
        <taxon>Sordariales</taxon>
        <taxon>Chaetomiaceae</taxon>
        <taxon>Thermochaetoides</taxon>
    </lineage>
</organism>
<keyword evidence="1" id="KW-0472">Membrane</keyword>
<protein>
    <submittedName>
        <fullName evidence="2">Uncharacterized protein</fullName>
    </submittedName>
</protein>
<gene>
    <name evidence="2" type="ORF">CTHT_0046560</name>
</gene>
<feature type="transmembrane region" description="Helical" evidence="1">
    <location>
        <begin position="125"/>
        <end position="145"/>
    </location>
</feature>
<dbReference type="RefSeq" id="XP_006695034.1">
    <property type="nucleotide sequence ID" value="XM_006694971.1"/>
</dbReference>
<dbReference type="OrthoDB" id="268400at2759"/>
<dbReference type="InterPro" id="IPR036259">
    <property type="entry name" value="MFS_trans_sf"/>
</dbReference>
<sequence>MGYQGSLCFSDFKAISGGSATGVNPFAIIPPEVVPAGVEKMSMLATVPLLSNGIAGRRPVLILAGACAWTGGLIAATSSSLETQLASRAMQRNKAIAAVVSSQGNIIIGLGTVTPYSASNYDWRWIYYITSGAGIIAWILLLIFLPETRWKRSKEELNMVIALPQSLLITKLSSPGGQQLYPVTPGKDRLDLDYTTYFAPTTWTYIGLFQHDLKWKEAGLSMLNTLRITLFPVIIWATITNSIFVIVHSAAQQISSLPSLLRVK</sequence>
<feature type="transmembrane region" description="Helical" evidence="1">
    <location>
        <begin position="60"/>
        <end position="83"/>
    </location>
</feature>
<feature type="transmembrane region" description="Helical" evidence="1">
    <location>
        <begin position="95"/>
        <end position="113"/>
    </location>
</feature>
<proteinExistence type="predicted"/>